<comment type="caution">
    <text evidence="3">The sequence shown here is derived from an EMBL/GenBank/DDBJ whole genome shotgun (WGS) entry which is preliminary data.</text>
</comment>
<organism evidence="3">
    <name type="scientific">Sheuella amnicola</name>
    <dbReference type="NCBI Taxonomy" id="2707330"/>
    <lineage>
        <taxon>Bacteria</taxon>
        <taxon>Pseudomonadati</taxon>
        <taxon>Pseudomonadota</taxon>
        <taxon>Betaproteobacteria</taxon>
        <taxon>Burkholderiales</taxon>
        <taxon>Alcaligenaceae</taxon>
        <taxon>Sheuella</taxon>
    </lineage>
</organism>
<feature type="region of interest" description="Disordered" evidence="1">
    <location>
        <begin position="159"/>
        <end position="180"/>
    </location>
</feature>
<sequence>MNVRNYSKAILIATCLLVTSFASWAQTVSGQAGTTAKPLQSADKSMPDFTGQLPPELLEQLSLDKKQQDKLNAAQIARHSLWVANRRARQSEYDLIAKELENDRFDPREIIKLRKSIRQTADKRMDDVQSAWLEFWDSLNEPQRKLLVSYIKSQHRILGKAPTAPAAAPPSKSPLAPAFK</sequence>
<evidence type="ECO:0000313" key="3">
    <source>
        <dbReference type="EMBL" id="NDY81996.1"/>
    </source>
</evidence>
<proteinExistence type="predicted"/>
<evidence type="ECO:0008006" key="4">
    <source>
        <dbReference type="Google" id="ProtNLM"/>
    </source>
</evidence>
<dbReference type="EMBL" id="JAAGRN010000001">
    <property type="protein sequence ID" value="NDY81996.1"/>
    <property type="molecule type" value="Genomic_DNA"/>
</dbReference>
<protein>
    <recommendedName>
        <fullName evidence="4">Periplasmic heavy metal sensor</fullName>
    </recommendedName>
</protein>
<feature type="chain" id="PRO_5025613004" description="Periplasmic heavy metal sensor" evidence="2">
    <location>
        <begin position="26"/>
        <end position="180"/>
    </location>
</feature>
<name>A0A6B2QTH0_9BURK</name>
<feature type="signal peptide" evidence="2">
    <location>
        <begin position="1"/>
        <end position="25"/>
    </location>
</feature>
<accession>A0A6B2QTH0</accession>
<reference evidence="3" key="1">
    <citation type="submission" date="2020-02" db="EMBL/GenBank/DDBJ databases">
        <authorList>
            <person name="Chen W.-M."/>
        </authorList>
    </citation>
    <scope>NUCLEOTIDE SEQUENCE</scope>
    <source>
        <strain evidence="3">NBD-18</strain>
    </source>
</reference>
<keyword evidence="2" id="KW-0732">Signal</keyword>
<evidence type="ECO:0000256" key="1">
    <source>
        <dbReference type="SAM" id="MobiDB-lite"/>
    </source>
</evidence>
<evidence type="ECO:0000256" key="2">
    <source>
        <dbReference type="SAM" id="SignalP"/>
    </source>
</evidence>
<dbReference type="RefSeq" id="WP_163651281.1">
    <property type="nucleotide sequence ID" value="NZ_JAAGRN010000001.1"/>
</dbReference>
<dbReference type="AlphaFoldDB" id="A0A6B2QTH0"/>
<gene>
    <name evidence="3" type="ORF">G3I67_02015</name>
</gene>